<evidence type="ECO:0000256" key="1">
    <source>
        <dbReference type="ARBA" id="ARBA00006192"/>
    </source>
</evidence>
<dbReference type="Gene3D" id="1.25.40.10">
    <property type="entry name" value="Tetratricopeptide repeat domain"/>
    <property type="match status" value="3"/>
</dbReference>
<evidence type="ECO:0000256" key="3">
    <source>
        <dbReference type="ARBA" id="ARBA00044493"/>
    </source>
</evidence>
<dbReference type="InterPro" id="IPR011990">
    <property type="entry name" value="TPR-like_helical_dom_sf"/>
</dbReference>
<comment type="subunit">
    <text evidence="4">Binds to mitochondrial small subunit 15S rRNA.</text>
</comment>
<evidence type="ECO:0000256" key="6">
    <source>
        <dbReference type="SAM" id="MobiDB-lite"/>
    </source>
</evidence>
<organism evidence="7 8">
    <name type="scientific">Geosmithia morbida</name>
    <dbReference type="NCBI Taxonomy" id="1094350"/>
    <lineage>
        <taxon>Eukaryota</taxon>
        <taxon>Fungi</taxon>
        <taxon>Dikarya</taxon>
        <taxon>Ascomycota</taxon>
        <taxon>Pezizomycotina</taxon>
        <taxon>Sordariomycetes</taxon>
        <taxon>Hypocreomycetidae</taxon>
        <taxon>Hypocreales</taxon>
        <taxon>Bionectriaceae</taxon>
        <taxon>Geosmithia</taxon>
    </lineage>
</organism>
<feature type="region of interest" description="Disordered" evidence="6">
    <location>
        <begin position="1"/>
        <end position="47"/>
    </location>
</feature>
<dbReference type="OrthoDB" id="185373at2759"/>
<keyword evidence="2" id="KW-0677">Repeat</keyword>
<dbReference type="PANTHER" id="PTHR47447">
    <property type="entry name" value="OS03G0856100 PROTEIN"/>
    <property type="match status" value="1"/>
</dbReference>
<dbReference type="Proteomes" id="UP000749293">
    <property type="component" value="Unassembled WGS sequence"/>
</dbReference>
<dbReference type="InterPro" id="IPR002885">
    <property type="entry name" value="PPR_rpt"/>
</dbReference>
<feature type="compositionally biased region" description="Basic residues" evidence="6">
    <location>
        <begin position="30"/>
        <end position="39"/>
    </location>
</feature>
<proteinExistence type="inferred from homology"/>
<comment type="function">
    <text evidence="3">Regulates mitochondrial small subunit maturation by controlling 15S rRNA 5'-end processing. Localizes to the 5' precursor of the 15S rRNA in a position that is subsequently occupied by mS47 in the mature yeast mtSSU. Uses structure and sequence-specific RNA recognition, binding to a single-stranded region of the precursor and specifically recognizing bases -6 to -1. The exchange of Ccm1 for mS47 is coupled to the irreversible removal of precursor rRNA that is accompanied by conformational changes of the mitoribosomal proteins uS5m and mS26. These conformational changes signal completion of 5'-end rRNA processing through protection of the mature 5'-end of the 15S rRNA and stabilization of mS47. The removal of the 5' precursor together with the dissociation of Ccm1 may be catalyzed by the 5'-3' exoribonuclease Pet127. Involved in the specific removal of group I introns in mitochondrial encoded transcripts.</text>
</comment>
<evidence type="ECO:0000256" key="2">
    <source>
        <dbReference type="ARBA" id="ARBA00022737"/>
    </source>
</evidence>
<dbReference type="PANTHER" id="PTHR47447:SF17">
    <property type="entry name" value="OS12G0638900 PROTEIN"/>
    <property type="match status" value="1"/>
</dbReference>
<dbReference type="PROSITE" id="PS51375">
    <property type="entry name" value="PPR"/>
    <property type="match status" value="1"/>
</dbReference>
<dbReference type="RefSeq" id="XP_035318958.1">
    <property type="nucleotide sequence ID" value="XM_035465083.1"/>
</dbReference>
<sequence>MSETLAEGGASSTPYPTRNFGKQSQTGRQTAHRPSRRGGPRPGDEDALAVFNDVVGKEHPGEAHPESDGIALSAWELTAKINELRHLKAPAAQRLQTFETDIWPRIREMGTPLPRHVYMAAGQLLKGLCEALQRTNGLNGPVGPLLFAIYDSLGKYDLAVRTGIILNSCLAIARERDASARQAMCHDLVTMWQSVSQMTRPTQRGMPPQWALPDSDHVSELLRDARSGPPGSRNNTNAAVSAILNQFPASEARKAVPGLLATLAICADHRLVSNDVLRELAPLLDLSRLALLQCSMDDAFVDQALNTKSVDLVGRRRPQLERLLHQGWPRIVKLLGDPKIWHEGRVPTANNKNSHNPARESVSSLAHIHKQARSALATDNTGAIVSIWRKLRASQEASESRSSEMRDDGEFMDFWHFVWCAQRRPDLLRETQDVMNSIGLRPTIKTYTAMMHGWKLSRDAGKIDAMWDMLIASSVRLDTHSWTERISGLIELGQVQKGIDTLGDMMERWKKASSSSHFHGPATADDLEGHDLTAPPAAVQPTIQVVNAAFKPLMRKDKQTAYAVLKWAGQEGIKPDVLTYNILLRECFRDAGTGDDVQELLKSMKDEGIEPDAATFTILLDEVLGNLGQASPAEQVAAIDQIMADIKAADVTPNLETYGKMLHAVASLPSGSAAAAIESVLGHMRSTGHRQISPHMALILVSRHLKDPHPSSTGIRALLQHHGFATVQSGDQRLWEHVMSAYAGLGDTASAMGLYHDLKRHGRPVTRLFSLRDLLVALIEKEEWEDARLVVDNALTELAGETDVRDRGWRHHFWHSAYRYGLFDWDTAPAGVKRVVDEQRFLADVQERR</sequence>
<comment type="similarity">
    <text evidence="1">Belongs to the CCM1 family.</text>
</comment>
<feature type="compositionally biased region" description="Polar residues" evidence="6">
    <location>
        <begin position="10"/>
        <end position="29"/>
    </location>
</feature>
<keyword evidence="8" id="KW-1185">Reference proteome</keyword>
<evidence type="ECO:0000256" key="5">
    <source>
        <dbReference type="PROSITE-ProRule" id="PRU00708"/>
    </source>
</evidence>
<protein>
    <submittedName>
        <fullName evidence="7">PPR repeat</fullName>
    </submittedName>
</protein>
<evidence type="ECO:0000313" key="8">
    <source>
        <dbReference type="Proteomes" id="UP000749293"/>
    </source>
</evidence>
<dbReference type="AlphaFoldDB" id="A0A9P4YNP3"/>
<reference evidence="7" key="1">
    <citation type="submission" date="2020-03" db="EMBL/GenBank/DDBJ databases">
        <title>Site-based positive gene gene selection in Geosmithia morbida across the United States reveals a broad range of putative effectors and factors for local host and environmental adapation.</title>
        <authorList>
            <person name="Onufrak A."/>
            <person name="Murdoch R.W."/>
            <person name="Gazis R."/>
            <person name="Huff M."/>
            <person name="Staton M."/>
            <person name="Klingeman W."/>
            <person name="Hadziabdic D."/>
        </authorList>
    </citation>
    <scope>NUCLEOTIDE SEQUENCE</scope>
    <source>
        <strain evidence="7">1262</strain>
    </source>
</reference>
<accession>A0A9P4YNP3</accession>
<evidence type="ECO:0000313" key="7">
    <source>
        <dbReference type="EMBL" id="KAF4120306.1"/>
    </source>
</evidence>
<feature type="repeat" description="PPR" evidence="5">
    <location>
        <begin position="576"/>
        <end position="611"/>
    </location>
</feature>
<dbReference type="Pfam" id="PF13041">
    <property type="entry name" value="PPR_2"/>
    <property type="match status" value="1"/>
</dbReference>
<evidence type="ECO:0000256" key="4">
    <source>
        <dbReference type="ARBA" id="ARBA00044511"/>
    </source>
</evidence>
<dbReference type="GeneID" id="55969335"/>
<name>A0A9P4YNP3_9HYPO</name>
<gene>
    <name evidence="7" type="ORF">GMORB2_3107</name>
</gene>
<dbReference type="EMBL" id="JAANYQ010000017">
    <property type="protein sequence ID" value="KAF4120306.1"/>
    <property type="molecule type" value="Genomic_DNA"/>
</dbReference>
<comment type="caution">
    <text evidence="7">The sequence shown here is derived from an EMBL/GenBank/DDBJ whole genome shotgun (WGS) entry which is preliminary data.</text>
</comment>